<feature type="transmembrane region" description="Helical" evidence="6">
    <location>
        <begin position="177"/>
        <end position="195"/>
    </location>
</feature>
<gene>
    <name evidence="7" type="primary">yihY</name>
    <name evidence="7" type="ORF">NLO413_0199</name>
</gene>
<evidence type="ECO:0000256" key="2">
    <source>
        <dbReference type="ARBA" id="ARBA00022475"/>
    </source>
</evidence>
<feature type="transmembrane region" description="Helical" evidence="6">
    <location>
        <begin position="202"/>
        <end position="227"/>
    </location>
</feature>
<keyword evidence="3 6" id="KW-0812">Transmembrane</keyword>
<evidence type="ECO:0000256" key="6">
    <source>
        <dbReference type="SAM" id="Phobius"/>
    </source>
</evidence>
<evidence type="ECO:0000256" key="5">
    <source>
        <dbReference type="ARBA" id="ARBA00023136"/>
    </source>
</evidence>
<dbReference type="OrthoDB" id="7163777at2"/>
<proteinExistence type="predicted"/>
<dbReference type="Pfam" id="PF03631">
    <property type="entry name" value="Virul_fac_BrkB"/>
    <property type="match status" value="1"/>
</dbReference>
<reference evidence="7 8" key="1">
    <citation type="submission" date="2015-02" db="EMBL/GenBank/DDBJ databases">
        <title>Genome Sequencing of Rickettsiales.</title>
        <authorList>
            <person name="Daugherty S.C."/>
            <person name="Su Q."/>
            <person name="Abolude K."/>
            <person name="Beier-Sexton M."/>
            <person name="Carlyon J.A."/>
            <person name="Carter R."/>
            <person name="Day N.P."/>
            <person name="Dumler S.J."/>
            <person name="Dyachenko V."/>
            <person name="Godinez A."/>
            <person name="Kurtti T.J."/>
            <person name="Lichay M."/>
            <person name="Mullins K.E."/>
            <person name="Ott S."/>
            <person name="Pappas-Brown V."/>
            <person name="Paris D.H."/>
            <person name="Patel P."/>
            <person name="Richards A.L."/>
            <person name="Sadzewicz L."/>
            <person name="Sears K."/>
            <person name="Seidman D."/>
            <person name="Sengamalay N."/>
            <person name="Stenos J."/>
            <person name="Tallon L.J."/>
            <person name="Vincent G."/>
            <person name="Fraser C.M."/>
            <person name="Munderloh U."/>
            <person name="Dunning-Hotopp J.C."/>
        </authorList>
    </citation>
    <scope>NUCLEOTIDE SEQUENCE [LARGE SCALE GENOMIC DNA]</scope>
    <source>
        <strain evidence="7 8">RAC413</strain>
    </source>
</reference>
<dbReference type="EMBL" id="LANX01000001">
    <property type="protein sequence ID" value="KJV68834.1"/>
    <property type="molecule type" value="Genomic_DNA"/>
</dbReference>
<organism evidence="7 8">
    <name type="scientific">Candidatus Neoehrlichia procyonis str. RAC413</name>
    <dbReference type="NCBI Taxonomy" id="1359163"/>
    <lineage>
        <taxon>Bacteria</taxon>
        <taxon>Pseudomonadati</taxon>
        <taxon>Pseudomonadota</taxon>
        <taxon>Alphaproteobacteria</taxon>
        <taxon>Rickettsiales</taxon>
        <taxon>Anaplasmataceae</taxon>
        <taxon>Candidatus Neoehrlichia</taxon>
    </lineage>
</organism>
<dbReference type="PATRIC" id="fig|1359163.3.peg.193"/>
<dbReference type="InterPro" id="IPR017039">
    <property type="entry name" value="Virul_fac_BrkB"/>
</dbReference>
<dbReference type="NCBIfam" id="TIGR00765">
    <property type="entry name" value="yihY_not_rbn"/>
    <property type="match status" value="1"/>
</dbReference>
<comment type="caution">
    <text evidence="7">The sequence shown here is derived from an EMBL/GenBank/DDBJ whole genome shotgun (WGS) entry which is preliminary data.</text>
</comment>
<feature type="transmembrane region" description="Helical" evidence="6">
    <location>
        <begin position="138"/>
        <end position="165"/>
    </location>
</feature>
<comment type="subcellular location">
    <subcellularLocation>
        <location evidence="1">Cell membrane</location>
        <topology evidence="1">Multi-pass membrane protein</topology>
    </subcellularLocation>
</comment>
<evidence type="ECO:0000313" key="8">
    <source>
        <dbReference type="Proteomes" id="UP000033562"/>
    </source>
</evidence>
<keyword evidence="5 6" id="KW-0472">Membrane</keyword>
<keyword evidence="8" id="KW-1185">Reference proteome</keyword>
<dbReference type="GO" id="GO:0005886">
    <property type="term" value="C:plasma membrane"/>
    <property type="evidence" value="ECO:0007669"/>
    <property type="project" value="UniProtKB-SubCell"/>
</dbReference>
<dbReference type="PANTHER" id="PTHR30213">
    <property type="entry name" value="INNER MEMBRANE PROTEIN YHJD"/>
    <property type="match status" value="1"/>
</dbReference>
<dbReference type="Proteomes" id="UP000033562">
    <property type="component" value="Unassembled WGS sequence"/>
</dbReference>
<name>A0A0F3NPJ3_9RICK</name>
<evidence type="ECO:0000256" key="1">
    <source>
        <dbReference type="ARBA" id="ARBA00004651"/>
    </source>
</evidence>
<dbReference type="PANTHER" id="PTHR30213:SF0">
    <property type="entry name" value="UPF0761 MEMBRANE PROTEIN YIHY"/>
    <property type="match status" value="1"/>
</dbReference>
<dbReference type="RefSeq" id="WP_045808676.1">
    <property type="nucleotide sequence ID" value="NZ_LANX01000001.1"/>
</dbReference>
<sequence>MIHKKMKFFIRCIYLALNDFINHDGIEHAGYLSFIILLSIFPFLVFLTAVVSNFAVILDQYNLTTKFFMLITDNVPHNLISGLIPRINEIVSGPPHSLLTLAAIGTVWTASSAVEGMRTILNRALRVSAPPPYILRRLLSIVQFLVITFIMTITMICIILVPMIFDLLNKHWGYVRYTVSELILLISITCLYFIIPNTKQKLINVVPGAAIVTILWTISSFIFAWYIKNFHSLSIIYGSLAGIIVSLLFFYILSIFFIYGAELNYRLSRCK</sequence>
<feature type="transmembrane region" description="Helical" evidence="6">
    <location>
        <begin position="233"/>
        <end position="259"/>
    </location>
</feature>
<dbReference type="AlphaFoldDB" id="A0A0F3NPJ3"/>
<evidence type="ECO:0000313" key="7">
    <source>
        <dbReference type="EMBL" id="KJV68834.1"/>
    </source>
</evidence>
<keyword evidence="2" id="KW-1003">Cell membrane</keyword>
<protein>
    <submittedName>
        <fullName evidence="7">YihY family inner membrane domain protein</fullName>
    </submittedName>
</protein>
<accession>A0A0F3NPJ3</accession>
<feature type="transmembrane region" description="Helical" evidence="6">
    <location>
        <begin position="31"/>
        <end position="58"/>
    </location>
</feature>
<evidence type="ECO:0000256" key="3">
    <source>
        <dbReference type="ARBA" id="ARBA00022692"/>
    </source>
</evidence>
<dbReference type="STRING" id="1359163.NLO413_0199"/>
<keyword evidence="4 6" id="KW-1133">Transmembrane helix</keyword>
<dbReference type="PIRSF" id="PIRSF035875">
    <property type="entry name" value="RNase_BN"/>
    <property type="match status" value="1"/>
</dbReference>
<evidence type="ECO:0000256" key="4">
    <source>
        <dbReference type="ARBA" id="ARBA00022989"/>
    </source>
</evidence>